<comment type="caution">
    <text evidence="2">The sequence shown here is derived from an EMBL/GenBank/DDBJ whole genome shotgun (WGS) entry which is preliminary data.</text>
</comment>
<sequence>MCGEAGGRRSTAEDDRRKGARVRKIPLVPTLLVAAAVAVMIALGVWQIERLHWKQALLARYAAAQGLPPIAFPAAPDPRNPPLFRRASAMCETVTGWRAESGRNLKSEPGWVHIAACRSGAEGPGFQAVVGWSAEPGNPAWTGGPVTGVIGSDRTHVIRLVADRPAAGLLPAKPPSIDDVPNNHLFYAIQWFFFAAAAALIYWLALRKRSR</sequence>
<keyword evidence="1" id="KW-0812">Transmembrane</keyword>
<name>A0A6I4J0Y5_9SPHN</name>
<dbReference type="InterPro" id="IPR002994">
    <property type="entry name" value="Surf1/Shy1"/>
</dbReference>
<comment type="subcellular location">
    <subcellularLocation>
        <location evidence="1">Cell membrane</location>
        <topology evidence="1">Multi-pass membrane protein</topology>
    </subcellularLocation>
</comment>
<protein>
    <recommendedName>
        <fullName evidence="1">SURF1-like protein</fullName>
    </recommendedName>
</protein>
<evidence type="ECO:0000313" key="2">
    <source>
        <dbReference type="EMBL" id="MVO77733.1"/>
    </source>
</evidence>
<dbReference type="AlphaFoldDB" id="A0A6I4J0Y5"/>
<comment type="similarity">
    <text evidence="1">Belongs to the SURF1 family.</text>
</comment>
<gene>
    <name evidence="2" type="ORF">GON01_07275</name>
</gene>
<dbReference type="EMBL" id="WQMS01000007">
    <property type="protein sequence ID" value="MVO77733.1"/>
    <property type="molecule type" value="Genomic_DNA"/>
</dbReference>
<dbReference type="Proteomes" id="UP000441389">
    <property type="component" value="Unassembled WGS sequence"/>
</dbReference>
<accession>A0A6I4J0Y5</accession>
<organism evidence="2 3">
    <name type="scientific">Sphingomonas horti</name>
    <dbReference type="NCBI Taxonomy" id="2682842"/>
    <lineage>
        <taxon>Bacteria</taxon>
        <taxon>Pseudomonadati</taxon>
        <taxon>Pseudomonadota</taxon>
        <taxon>Alphaproteobacteria</taxon>
        <taxon>Sphingomonadales</taxon>
        <taxon>Sphingomonadaceae</taxon>
        <taxon>Sphingomonas</taxon>
    </lineage>
</organism>
<feature type="transmembrane region" description="Helical" evidence="1">
    <location>
        <begin position="25"/>
        <end position="48"/>
    </location>
</feature>
<dbReference type="PROSITE" id="PS50895">
    <property type="entry name" value="SURF1"/>
    <property type="match status" value="1"/>
</dbReference>
<feature type="transmembrane region" description="Helical" evidence="1">
    <location>
        <begin position="185"/>
        <end position="205"/>
    </location>
</feature>
<reference evidence="2 3" key="1">
    <citation type="submission" date="2019-12" db="EMBL/GenBank/DDBJ databases">
        <authorList>
            <person name="Huq M.A."/>
        </authorList>
    </citation>
    <scope>NUCLEOTIDE SEQUENCE [LARGE SCALE GENOMIC DNA]</scope>
    <source>
        <strain evidence="2 3">MAH-20</strain>
    </source>
</reference>
<dbReference type="GO" id="GO:0005886">
    <property type="term" value="C:plasma membrane"/>
    <property type="evidence" value="ECO:0007669"/>
    <property type="project" value="UniProtKB-SubCell"/>
</dbReference>
<evidence type="ECO:0000313" key="3">
    <source>
        <dbReference type="Proteomes" id="UP000441389"/>
    </source>
</evidence>
<keyword evidence="1" id="KW-0472">Membrane</keyword>
<evidence type="ECO:0000256" key="1">
    <source>
        <dbReference type="RuleBase" id="RU363076"/>
    </source>
</evidence>
<proteinExistence type="inferred from homology"/>
<dbReference type="Pfam" id="PF02104">
    <property type="entry name" value="SURF1"/>
    <property type="match status" value="1"/>
</dbReference>
<keyword evidence="3" id="KW-1185">Reference proteome</keyword>
<keyword evidence="1" id="KW-1003">Cell membrane</keyword>
<keyword evidence="1" id="KW-1133">Transmembrane helix</keyword>